<dbReference type="InterPro" id="IPR000297">
    <property type="entry name" value="PPIase_PpiC"/>
</dbReference>
<accession>A0A080LXC3</accession>
<dbReference type="InterPro" id="IPR046357">
    <property type="entry name" value="PPIase_dom_sf"/>
</dbReference>
<keyword evidence="5 13" id="KW-1133">Transmembrane helix</keyword>
<dbReference type="PANTHER" id="PTHR47529:SF1">
    <property type="entry name" value="PERIPLASMIC CHAPERONE PPID"/>
    <property type="match status" value="1"/>
</dbReference>
<comment type="similarity">
    <text evidence="9">Belongs to the PpiD chaperone family.</text>
</comment>
<gene>
    <name evidence="15" type="primary">ppiD</name>
    <name evidence="15" type="ORF">AW09_001248</name>
</gene>
<feature type="transmembrane region" description="Helical" evidence="13">
    <location>
        <begin position="12"/>
        <end position="29"/>
    </location>
</feature>
<dbReference type="PROSITE" id="PS50198">
    <property type="entry name" value="PPIC_PPIASE_2"/>
    <property type="match status" value="1"/>
</dbReference>
<keyword evidence="2" id="KW-1003">Cell membrane</keyword>
<comment type="caution">
    <text evidence="15">The sequence shown here is derived from an EMBL/GenBank/DDBJ whole genome shotgun (WGS) entry which is preliminary data.</text>
</comment>
<evidence type="ECO:0000313" key="15">
    <source>
        <dbReference type="EMBL" id="KFB73497.1"/>
    </source>
</evidence>
<dbReference type="Pfam" id="PF13616">
    <property type="entry name" value="Rotamase_3"/>
    <property type="match status" value="1"/>
</dbReference>
<evidence type="ECO:0000256" key="5">
    <source>
        <dbReference type="ARBA" id="ARBA00022989"/>
    </source>
</evidence>
<comment type="subcellular location">
    <subcellularLocation>
        <location evidence="1">Cell inner membrane</location>
        <topology evidence="1">Single-pass type II membrane protein</topology>
        <orientation evidence="1">Periplasmic side</orientation>
    </subcellularLocation>
</comment>
<dbReference type="AlphaFoldDB" id="A0A080LXC3"/>
<dbReference type="SUPFAM" id="SSF54534">
    <property type="entry name" value="FKBP-like"/>
    <property type="match status" value="1"/>
</dbReference>
<proteinExistence type="inferred from homology"/>
<evidence type="ECO:0000256" key="7">
    <source>
        <dbReference type="ARBA" id="ARBA00023186"/>
    </source>
</evidence>
<dbReference type="PROSITE" id="PS01096">
    <property type="entry name" value="PPIC_PPIASE_1"/>
    <property type="match status" value="1"/>
</dbReference>
<sequence length="636" mass="71011">MFFDAVRNNKRVVQIFLALITLPFAFWGVDSYVRNTGAGADLASVGDSKITMPQFDQAWRAQQDRMRQVLGASFRPELMNTPAAKLAVLNSLVDQRLLLLETAKGRLGAGDELLREVISKIPALQENGQFSMSRYQTALAAQGMSQAQFEAQLRQDLTLQQLVGALGDSGIASSTVIDKLLRIQAEERQIAEWRIAPEQFAGQVNITAPDIEKYYEQNLKRFEVTEQAKVEYLVLSLEGLLAQLKPGDGEVAAWYESHKDRYQQAEERRASHILILTGGDVDQEKARARAEEVLMEAQKSPARFAELARQYSQDPGSAEKGGDLGFFGRGMMVKPFEDTVFKLRENELSGLVQSEFGFHIIRLTGIKPGKQRLLADVRPEIEDELRRQTASRQFAEAAEAFSNMVYEQPDSLQPAAEKFKLKIQQSGWLPRNPSPDLLTGLGQLGNQKVLASVFSEESLKNKRNTEVVEIAPNTLLAARVIEYRPATTKPLATVKTDIEALLKVEKEAALARAAGESKLRELQQGATEDKLAWVSVRKVSRQDDRQLPAAALKAIFRADVHKLPAYVGADVGDGNYMLYKIMTVSHPAKVDDNRRKALQREYSTILGQEDFAAYLAGLRLRYKIDINQSALESKER</sequence>
<dbReference type="SUPFAM" id="SSF109998">
    <property type="entry name" value="Triger factor/SurA peptide-binding domain-like"/>
    <property type="match status" value="1"/>
</dbReference>
<reference evidence="15 16" key="1">
    <citation type="submission" date="2014-02" db="EMBL/GenBank/DDBJ databases">
        <title>Expanding our view of genomic diversity in Candidatus Accumulibacter clades.</title>
        <authorList>
            <person name="Skennerton C.T."/>
            <person name="Barr J.J."/>
            <person name="Slater F.R."/>
            <person name="Bond P.L."/>
            <person name="Tyson G.W."/>
        </authorList>
    </citation>
    <scope>NUCLEOTIDE SEQUENCE [LARGE SCALE GENOMIC DNA]</scope>
    <source>
        <strain evidence="16">BA-91</strain>
    </source>
</reference>
<evidence type="ECO:0000256" key="11">
    <source>
        <dbReference type="ARBA" id="ARBA00042775"/>
    </source>
</evidence>
<evidence type="ECO:0000256" key="1">
    <source>
        <dbReference type="ARBA" id="ARBA00004382"/>
    </source>
</evidence>
<evidence type="ECO:0000256" key="8">
    <source>
        <dbReference type="ARBA" id="ARBA00023235"/>
    </source>
</evidence>
<keyword evidence="4 13" id="KW-0812">Transmembrane</keyword>
<feature type="domain" description="PpiC" evidence="14">
    <location>
        <begin position="265"/>
        <end position="365"/>
    </location>
</feature>
<protein>
    <recommendedName>
        <fullName evidence="10">Periplasmic chaperone PpiD</fullName>
    </recommendedName>
    <alternativeName>
        <fullName evidence="11">Periplasmic folding chaperone</fullName>
    </alternativeName>
</protein>
<evidence type="ECO:0000256" key="12">
    <source>
        <dbReference type="PROSITE-ProRule" id="PRU00278"/>
    </source>
</evidence>
<evidence type="ECO:0000256" key="2">
    <source>
        <dbReference type="ARBA" id="ARBA00022475"/>
    </source>
</evidence>
<dbReference type="EMBL" id="JDVG02000215">
    <property type="protein sequence ID" value="KFB73497.1"/>
    <property type="molecule type" value="Genomic_DNA"/>
</dbReference>
<evidence type="ECO:0000256" key="4">
    <source>
        <dbReference type="ARBA" id="ARBA00022692"/>
    </source>
</evidence>
<dbReference type="GO" id="GO:0005886">
    <property type="term" value="C:plasma membrane"/>
    <property type="evidence" value="ECO:0007669"/>
    <property type="project" value="UniProtKB-SubCell"/>
</dbReference>
<dbReference type="GO" id="GO:0003755">
    <property type="term" value="F:peptidyl-prolyl cis-trans isomerase activity"/>
    <property type="evidence" value="ECO:0007669"/>
    <property type="project" value="UniProtKB-KW"/>
</dbReference>
<keyword evidence="12" id="KW-0697">Rotamase</keyword>
<dbReference type="Pfam" id="PF13624">
    <property type="entry name" value="SurA_N_3"/>
    <property type="match status" value="1"/>
</dbReference>
<keyword evidence="8 12" id="KW-0413">Isomerase</keyword>
<dbReference type="Proteomes" id="UP000020077">
    <property type="component" value="Unassembled WGS sequence"/>
</dbReference>
<evidence type="ECO:0000256" key="6">
    <source>
        <dbReference type="ARBA" id="ARBA00023136"/>
    </source>
</evidence>
<evidence type="ECO:0000256" key="13">
    <source>
        <dbReference type="SAM" id="Phobius"/>
    </source>
</evidence>
<organism evidence="15 16">
    <name type="scientific">Candidatus Accumulibacter phosphatis</name>
    <dbReference type="NCBI Taxonomy" id="327160"/>
    <lineage>
        <taxon>Bacteria</taxon>
        <taxon>Pseudomonadati</taxon>
        <taxon>Pseudomonadota</taxon>
        <taxon>Betaproteobacteria</taxon>
        <taxon>Candidatus Accumulibacter</taxon>
    </lineage>
</organism>
<evidence type="ECO:0000256" key="10">
    <source>
        <dbReference type="ARBA" id="ARBA00040743"/>
    </source>
</evidence>
<dbReference type="Gene3D" id="3.10.50.40">
    <property type="match status" value="1"/>
</dbReference>
<dbReference type="PANTHER" id="PTHR47529">
    <property type="entry name" value="PEPTIDYL-PROLYL CIS-TRANS ISOMERASE D"/>
    <property type="match status" value="1"/>
</dbReference>
<dbReference type="Gene3D" id="1.10.4030.10">
    <property type="entry name" value="Porin chaperone SurA, peptide-binding domain"/>
    <property type="match status" value="1"/>
</dbReference>
<name>A0A080LXC3_9PROT</name>
<keyword evidence="6 13" id="KW-0472">Membrane</keyword>
<keyword evidence="7" id="KW-0143">Chaperone</keyword>
<evidence type="ECO:0000259" key="14">
    <source>
        <dbReference type="PROSITE" id="PS50198"/>
    </source>
</evidence>
<dbReference type="InterPro" id="IPR023058">
    <property type="entry name" value="PPIase_PpiC_CS"/>
</dbReference>
<dbReference type="InterPro" id="IPR052029">
    <property type="entry name" value="PpiD_chaperone"/>
</dbReference>
<evidence type="ECO:0000313" key="16">
    <source>
        <dbReference type="Proteomes" id="UP000020077"/>
    </source>
</evidence>
<evidence type="ECO:0000256" key="9">
    <source>
        <dbReference type="ARBA" id="ARBA00038408"/>
    </source>
</evidence>
<keyword evidence="3" id="KW-0997">Cell inner membrane</keyword>
<dbReference type="InterPro" id="IPR027304">
    <property type="entry name" value="Trigger_fact/SurA_dom_sf"/>
</dbReference>
<evidence type="ECO:0000256" key="3">
    <source>
        <dbReference type="ARBA" id="ARBA00022519"/>
    </source>
</evidence>